<dbReference type="RefSeq" id="WP_129202284.1">
    <property type="nucleotide sequence ID" value="NZ_CP035495.1"/>
</dbReference>
<protein>
    <submittedName>
        <fullName evidence="2">Phosphoenolpyruvate-utilizing protein</fullName>
    </submittedName>
</protein>
<dbReference type="AlphaFoldDB" id="A0A4P6EPU1"/>
<dbReference type="KEGG" id="xyl:ET495_02245"/>
<dbReference type="EMBL" id="CP035495">
    <property type="protein sequence ID" value="QAY62287.1"/>
    <property type="molecule type" value="Genomic_DNA"/>
</dbReference>
<gene>
    <name evidence="2" type="ORF">ET495_02245</name>
</gene>
<dbReference type="InterPro" id="IPR036637">
    <property type="entry name" value="Phosphohistidine_dom_sf"/>
</dbReference>
<sequence>MPERWVVDNDPSPRFPIYTRGNVGEVFPDPVAPFSWTLWGIPHAEPGWAEALARFGAFDTDEFTPGVMETLGVFGGYAYLNVSVTRIFGARVPGMSPEAVDQTFFGSQAATAPPYAPGPDDESPVHAERSARTLEWILAATELPEQAASREKVRALRAQRPDLRALSDRQLLERTRELINTHWRGLWVEHIFLTHCALVPPAILAAVAAALGDPGLVTRVITGLGAVDSALPAHELWRLSRQVARSTHLQEAFDDGVDGLRARLEASVHPDAAAFVSAFDAFLYQHGARGFNEWEMRSRTFETHPEIAWSAIDRIRRAPDSADPVAAQQRLAGEREEAVAQVAAALEADPEVRGQFVAGAQAARTFLAGRERTKTNAITLVHEARMTMRELGRRFVQRGVFAEIEDFGMLTDDEWSTAISDPAGVPELLVQRKEQMAALAALDAPFIVAGTVPPLDTWQPRTGDVAPVEAGDVLQGVPGCSGTATGRVRVVADPSDPRGLEPGDVLVAEITDSSWTPLFVPAGAVVVDQGATVSHAVIVSRELGIPCVVSVGHASRALRDGQVVSVDGAAGTVTVVE</sequence>
<dbReference type="Proteomes" id="UP000291758">
    <property type="component" value="Chromosome"/>
</dbReference>
<dbReference type="OrthoDB" id="9765468at2"/>
<dbReference type="Pfam" id="PF00391">
    <property type="entry name" value="PEP-utilizers"/>
    <property type="match status" value="1"/>
</dbReference>
<keyword evidence="3" id="KW-1185">Reference proteome</keyword>
<evidence type="ECO:0000313" key="2">
    <source>
        <dbReference type="EMBL" id="QAY62287.1"/>
    </source>
</evidence>
<accession>A0A4P6EPU1</accession>
<dbReference type="PANTHER" id="PTHR43615:SF1">
    <property type="entry name" value="PPDK_N DOMAIN-CONTAINING PROTEIN"/>
    <property type="match status" value="1"/>
</dbReference>
<feature type="domain" description="PEP-utilising enzyme mobile" evidence="1">
    <location>
        <begin position="501"/>
        <end position="571"/>
    </location>
</feature>
<evidence type="ECO:0000313" key="3">
    <source>
        <dbReference type="Proteomes" id="UP000291758"/>
    </source>
</evidence>
<name>A0A4P6EPU1_9MICO</name>
<dbReference type="GO" id="GO:0016772">
    <property type="term" value="F:transferase activity, transferring phosphorus-containing groups"/>
    <property type="evidence" value="ECO:0007669"/>
    <property type="project" value="InterPro"/>
</dbReference>
<reference evidence="2 3" key="1">
    <citation type="submission" date="2019-01" db="EMBL/GenBank/DDBJ databases">
        <title>Genome sequencing of strain 2JSPR-7.</title>
        <authorList>
            <person name="Heo J."/>
            <person name="Kim S.-J."/>
            <person name="Kim J.-S."/>
            <person name="Hong S.-B."/>
            <person name="Kwon S.-W."/>
        </authorList>
    </citation>
    <scope>NUCLEOTIDE SEQUENCE [LARGE SCALE GENOMIC DNA]</scope>
    <source>
        <strain evidence="2 3">2JSPR-7</strain>
    </source>
</reference>
<dbReference type="SUPFAM" id="SSF52009">
    <property type="entry name" value="Phosphohistidine domain"/>
    <property type="match status" value="1"/>
</dbReference>
<dbReference type="InterPro" id="IPR051549">
    <property type="entry name" value="PEP_Utilizing_Enz"/>
</dbReference>
<dbReference type="InterPro" id="IPR008279">
    <property type="entry name" value="PEP-util_enz_mobile_dom"/>
</dbReference>
<dbReference type="PANTHER" id="PTHR43615">
    <property type="entry name" value="PHOSPHOENOLPYRUVATE SYNTHASE-RELATED"/>
    <property type="match status" value="1"/>
</dbReference>
<proteinExistence type="predicted"/>
<keyword evidence="2" id="KW-0670">Pyruvate</keyword>
<organism evidence="2 3">
    <name type="scientific">Xylanimonas allomyrinae</name>
    <dbReference type="NCBI Taxonomy" id="2509459"/>
    <lineage>
        <taxon>Bacteria</taxon>
        <taxon>Bacillati</taxon>
        <taxon>Actinomycetota</taxon>
        <taxon>Actinomycetes</taxon>
        <taxon>Micrococcales</taxon>
        <taxon>Promicromonosporaceae</taxon>
        <taxon>Xylanimonas</taxon>
    </lineage>
</organism>
<evidence type="ECO:0000259" key="1">
    <source>
        <dbReference type="Pfam" id="PF00391"/>
    </source>
</evidence>
<dbReference type="Gene3D" id="3.50.30.10">
    <property type="entry name" value="Phosphohistidine domain"/>
    <property type="match status" value="1"/>
</dbReference>